<keyword evidence="2" id="KW-0964">Secreted</keyword>
<dbReference type="EMBL" id="JANPWB010000010">
    <property type="protein sequence ID" value="KAJ1134617.1"/>
    <property type="molecule type" value="Genomic_DNA"/>
</dbReference>
<feature type="compositionally biased region" description="Polar residues" evidence="4">
    <location>
        <begin position="278"/>
        <end position="299"/>
    </location>
</feature>
<dbReference type="GO" id="GO:0007165">
    <property type="term" value="P:signal transduction"/>
    <property type="evidence" value="ECO:0007669"/>
    <property type="project" value="TreeGrafter"/>
</dbReference>
<accession>A0AAV7Q4X7</accession>
<evidence type="ECO:0000259" key="6">
    <source>
        <dbReference type="PROSITE" id="PS51132"/>
    </source>
</evidence>
<proteinExistence type="predicted"/>
<comment type="subcellular location">
    <subcellularLocation>
        <location evidence="1">Secreted</location>
    </subcellularLocation>
</comment>
<evidence type="ECO:0000313" key="7">
    <source>
        <dbReference type="EMBL" id="KAJ1134617.1"/>
    </source>
</evidence>
<dbReference type="PANTHER" id="PTHR23192:SF29">
    <property type="entry name" value="OLFACTOMEDIN-LIKE PROTEIN 2A"/>
    <property type="match status" value="1"/>
</dbReference>
<evidence type="ECO:0000256" key="4">
    <source>
        <dbReference type="SAM" id="MobiDB-lite"/>
    </source>
</evidence>
<evidence type="ECO:0000256" key="3">
    <source>
        <dbReference type="PROSITE-ProRule" id="PRU00446"/>
    </source>
</evidence>
<feature type="domain" description="Olfactomedin-like" evidence="6">
    <location>
        <begin position="336"/>
        <end position="593"/>
    </location>
</feature>
<evidence type="ECO:0000256" key="2">
    <source>
        <dbReference type="ARBA" id="ARBA00022525"/>
    </source>
</evidence>
<dbReference type="PANTHER" id="PTHR23192">
    <property type="entry name" value="OLFACTOMEDIN-RELATED"/>
    <property type="match status" value="1"/>
</dbReference>
<dbReference type="InterPro" id="IPR050605">
    <property type="entry name" value="Olfactomedin-like_domain"/>
</dbReference>
<evidence type="ECO:0000256" key="1">
    <source>
        <dbReference type="ARBA" id="ARBA00004613"/>
    </source>
</evidence>
<protein>
    <recommendedName>
        <fullName evidence="6">Olfactomedin-like domain-containing protein</fullName>
    </recommendedName>
</protein>
<feature type="compositionally biased region" description="Basic and acidic residues" evidence="4">
    <location>
        <begin position="267"/>
        <end position="277"/>
    </location>
</feature>
<feature type="chain" id="PRO_5043753720" description="Olfactomedin-like domain-containing protein" evidence="5">
    <location>
        <begin position="22"/>
        <end position="593"/>
    </location>
</feature>
<evidence type="ECO:0000313" key="8">
    <source>
        <dbReference type="Proteomes" id="UP001066276"/>
    </source>
</evidence>
<organism evidence="7 8">
    <name type="scientific">Pleurodeles waltl</name>
    <name type="common">Iberian ribbed newt</name>
    <dbReference type="NCBI Taxonomy" id="8319"/>
    <lineage>
        <taxon>Eukaryota</taxon>
        <taxon>Metazoa</taxon>
        <taxon>Chordata</taxon>
        <taxon>Craniata</taxon>
        <taxon>Vertebrata</taxon>
        <taxon>Euteleostomi</taxon>
        <taxon>Amphibia</taxon>
        <taxon>Batrachia</taxon>
        <taxon>Caudata</taxon>
        <taxon>Salamandroidea</taxon>
        <taxon>Salamandridae</taxon>
        <taxon>Pleurodelinae</taxon>
        <taxon>Pleurodeles</taxon>
    </lineage>
</organism>
<reference evidence="7" key="1">
    <citation type="journal article" date="2022" name="bioRxiv">
        <title>Sequencing and chromosome-scale assembly of the giantPleurodeles waltlgenome.</title>
        <authorList>
            <person name="Brown T."/>
            <person name="Elewa A."/>
            <person name="Iarovenko S."/>
            <person name="Subramanian E."/>
            <person name="Araus A.J."/>
            <person name="Petzold A."/>
            <person name="Susuki M."/>
            <person name="Suzuki K.-i.T."/>
            <person name="Hayashi T."/>
            <person name="Toyoda A."/>
            <person name="Oliveira C."/>
            <person name="Osipova E."/>
            <person name="Leigh N.D."/>
            <person name="Simon A."/>
            <person name="Yun M.H."/>
        </authorList>
    </citation>
    <scope>NUCLEOTIDE SEQUENCE</scope>
    <source>
        <strain evidence="7">20211129_DDA</strain>
        <tissue evidence="7">Liver</tissue>
    </source>
</reference>
<dbReference type="PROSITE" id="PS51132">
    <property type="entry name" value="OLF"/>
    <property type="match status" value="1"/>
</dbReference>
<evidence type="ECO:0000256" key="5">
    <source>
        <dbReference type="SAM" id="SignalP"/>
    </source>
</evidence>
<dbReference type="Proteomes" id="UP001066276">
    <property type="component" value="Chromosome 6"/>
</dbReference>
<dbReference type="InterPro" id="IPR003112">
    <property type="entry name" value="Olfac-like_dom"/>
</dbReference>
<comment type="caution">
    <text evidence="7">The sequence shown here is derived from an EMBL/GenBank/DDBJ whole genome shotgun (WGS) entry which is preliminary data.</text>
</comment>
<feature type="compositionally biased region" description="Basic and acidic residues" evidence="4">
    <location>
        <begin position="318"/>
        <end position="334"/>
    </location>
</feature>
<sequence>MHIYPLALTPVLFLVIAWTWAQKSARDKHPEAPAEAVPSCHCKCVLWRLDMHACKSRAFPANSSYSMDASATEPHCHCDCQLGKSLASFCDRLWKAEKMVNSSPDMNKITTLADGLSGTVHSLDLRKLNSNLHRIQSQMKALEQGLKTDPGIDTLLLKKSLASLHQHSDVLRGYTDTMKALAKEVFKLNLLLKQSGVHAPQKPIKRQSGSQVKGHPMVDGVTTGATVLATMGNGPETFTTPVNATLPSTHPEARKNKSSIYVTKTPGGEKEGTEQKDYTSFTEIPMTPTNAVPWNEQTTPPTPPARGGNTSSTYEIGSPHKADDDGKRPNNVRKDECSGTLLAIDPPVSRGTYWKVVGAWMKDSMSQEGKIYITENLFGSSLLEFRNLEHLKQGRRSQSYALPCSWIGAGHLVYNGSFYFNEAFTRTIQRYDLHQRSVAAWSTIDDLVTQPTSPLVWRGYSDVTFAADQGGLWVIYHSNDFAYQNEESVVVARLDPEDLIIQKESSWKTRLHRGSYGVYFLICGVLYTVNAQVGRDKLVSYAFDTHTASHTHPELMLPGEVSLLTHLTYDPMAELLCAWANGTLLTYSLQLSF</sequence>
<dbReference type="SMART" id="SM00284">
    <property type="entry name" value="OLF"/>
    <property type="match status" value="1"/>
</dbReference>
<feature type="signal peptide" evidence="5">
    <location>
        <begin position="1"/>
        <end position="21"/>
    </location>
</feature>
<keyword evidence="8" id="KW-1185">Reference proteome</keyword>
<dbReference type="GO" id="GO:0005615">
    <property type="term" value="C:extracellular space"/>
    <property type="evidence" value="ECO:0007669"/>
    <property type="project" value="TreeGrafter"/>
</dbReference>
<gene>
    <name evidence="7" type="ORF">NDU88_001068</name>
</gene>
<name>A0AAV7Q4X7_PLEWA</name>
<dbReference type="AlphaFoldDB" id="A0AAV7Q4X7"/>
<comment type="caution">
    <text evidence="3">Lacks conserved residue(s) required for the propagation of feature annotation.</text>
</comment>
<dbReference type="Pfam" id="PF02191">
    <property type="entry name" value="OLF"/>
    <property type="match status" value="1"/>
</dbReference>
<feature type="region of interest" description="Disordered" evidence="4">
    <location>
        <begin position="246"/>
        <end position="334"/>
    </location>
</feature>
<keyword evidence="5" id="KW-0732">Signal</keyword>